<dbReference type="InterPro" id="IPR035451">
    <property type="entry name" value="Ada-like_dom_sf"/>
</dbReference>
<keyword evidence="1" id="KW-0812">Transmembrane</keyword>
<sequence>MIQKIIEKVKGLLKRDEVFIMFVSVLVSVLIFGALQLLLKDDGVYPISIEENAFSIKIPHIEEQGSDMFYIVSKNGTKYYPKFCNAANRIKEENRLYFASVAEAEKAGYELSKLCK</sequence>
<evidence type="ECO:0000313" key="3">
    <source>
        <dbReference type="Proteomes" id="UP000176700"/>
    </source>
</evidence>
<evidence type="ECO:0008006" key="4">
    <source>
        <dbReference type="Google" id="ProtNLM"/>
    </source>
</evidence>
<evidence type="ECO:0000256" key="1">
    <source>
        <dbReference type="SAM" id="Phobius"/>
    </source>
</evidence>
<feature type="transmembrane region" description="Helical" evidence="1">
    <location>
        <begin position="18"/>
        <end position="39"/>
    </location>
</feature>
<name>A0A1G2FZE4_9BACT</name>
<accession>A0A1G2FZE4</accession>
<proteinExistence type="predicted"/>
<dbReference type="EMBL" id="MHNI01000012">
    <property type="protein sequence ID" value="OGZ42970.1"/>
    <property type="molecule type" value="Genomic_DNA"/>
</dbReference>
<dbReference type="Gene3D" id="3.40.10.10">
    <property type="entry name" value="DNA Methylphosphotriester Repair Domain"/>
    <property type="match status" value="1"/>
</dbReference>
<comment type="caution">
    <text evidence="2">The sequence shown here is derived from an EMBL/GenBank/DDBJ whole genome shotgun (WGS) entry which is preliminary data.</text>
</comment>
<reference evidence="2 3" key="1">
    <citation type="journal article" date="2016" name="Nat. Commun.">
        <title>Thousands of microbial genomes shed light on interconnected biogeochemical processes in an aquifer system.</title>
        <authorList>
            <person name="Anantharaman K."/>
            <person name="Brown C.T."/>
            <person name="Hug L.A."/>
            <person name="Sharon I."/>
            <person name="Castelle C.J."/>
            <person name="Probst A.J."/>
            <person name="Thomas B.C."/>
            <person name="Singh A."/>
            <person name="Wilkins M.J."/>
            <person name="Karaoz U."/>
            <person name="Brodie E.L."/>
            <person name="Williams K.H."/>
            <person name="Hubbard S.S."/>
            <person name="Banfield J.F."/>
        </authorList>
    </citation>
    <scope>NUCLEOTIDE SEQUENCE [LARGE SCALE GENOMIC DNA]</scope>
</reference>
<dbReference type="AlphaFoldDB" id="A0A1G2FZE4"/>
<keyword evidence="1" id="KW-1133">Transmembrane helix</keyword>
<dbReference type="Proteomes" id="UP000176700">
    <property type="component" value="Unassembled WGS sequence"/>
</dbReference>
<evidence type="ECO:0000313" key="2">
    <source>
        <dbReference type="EMBL" id="OGZ42970.1"/>
    </source>
</evidence>
<gene>
    <name evidence="2" type="ORF">A2W41_02550</name>
</gene>
<protein>
    <recommendedName>
        <fullName evidence="4">Ada DNA repair metal-binding domain-containing protein</fullName>
    </recommendedName>
</protein>
<dbReference type="SUPFAM" id="SSF57884">
    <property type="entry name" value="Ada DNA repair protein, N-terminal domain (N-Ada 10)"/>
    <property type="match status" value="1"/>
</dbReference>
<organism evidence="2 3">
    <name type="scientific">Candidatus Ryanbacteria bacterium RIFCSPHIGHO2_01_45_13</name>
    <dbReference type="NCBI Taxonomy" id="1802112"/>
    <lineage>
        <taxon>Bacteria</taxon>
        <taxon>Candidatus Ryaniibacteriota</taxon>
    </lineage>
</organism>
<keyword evidence="1" id="KW-0472">Membrane</keyword>